<feature type="transmembrane region" description="Helical" evidence="1">
    <location>
        <begin position="50"/>
        <end position="72"/>
    </location>
</feature>
<accession>A0A511N679</accession>
<keyword evidence="1" id="KW-0812">Transmembrane</keyword>
<evidence type="ECO:0000313" key="2">
    <source>
        <dbReference type="EMBL" id="GEM48354.1"/>
    </source>
</evidence>
<sequence>MSVKAAVQARHRTLMQGVLVLAGAVALFLTAGFFLQWPPVTRLWPWPDASLSYTFIASIFAAVAAPVIWLGLSGDFGAARGGAINLGVVFAGAAVVFAGWLGASSLPQWGPALTCLAGVVLNGMLFVWTRKLRMLDSTPTPPLVRFSFAFFTLALITVGMGLFLHRPVFPWGLDPASSTIFSFAFFGAAYYFGYGVVRPCWSNAVGQLLSFLAYDLVLIIPYLMRLLGGEGEGPASPYMYGSYGSAPSAPQGGGTLSLVLYILVLLYSAALAVYHLMIHPRTRLWSRQQG</sequence>
<keyword evidence="3" id="KW-1185">Reference proteome</keyword>
<proteinExistence type="predicted"/>
<dbReference type="OrthoDB" id="9780088at2"/>
<feature type="transmembrane region" description="Helical" evidence="1">
    <location>
        <begin position="18"/>
        <end position="38"/>
    </location>
</feature>
<evidence type="ECO:0000313" key="3">
    <source>
        <dbReference type="Proteomes" id="UP000321306"/>
    </source>
</evidence>
<comment type="caution">
    <text evidence="2">The sequence shown here is derived from an EMBL/GenBank/DDBJ whole genome shotgun (WGS) entry which is preliminary data.</text>
</comment>
<reference evidence="2 3" key="1">
    <citation type="submission" date="2019-07" db="EMBL/GenBank/DDBJ databases">
        <title>Whole genome shotgun sequence of Deinococcus cellulosilyticus NBRC 106333.</title>
        <authorList>
            <person name="Hosoyama A."/>
            <person name="Uohara A."/>
            <person name="Ohji S."/>
            <person name="Ichikawa N."/>
        </authorList>
    </citation>
    <scope>NUCLEOTIDE SEQUENCE [LARGE SCALE GENOMIC DNA]</scope>
    <source>
        <strain evidence="2 3">NBRC 106333</strain>
    </source>
</reference>
<feature type="transmembrane region" description="Helical" evidence="1">
    <location>
        <begin position="176"/>
        <end position="197"/>
    </location>
</feature>
<evidence type="ECO:0000256" key="1">
    <source>
        <dbReference type="SAM" id="Phobius"/>
    </source>
</evidence>
<dbReference type="EMBL" id="BJXB01000020">
    <property type="protein sequence ID" value="GEM48354.1"/>
    <property type="molecule type" value="Genomic_DNA"/>
</dbReference>
<feature type="transmembrane region" description="Helical" evidence="1">
    <location>
        <begin position="258"/>
        <end position="278"/>
    </location>
</feature>
<feature type="transmembrane region" description="Helical" evidence="1">
    <location>
        <begin position="84"/>
        <end position="103"/>
    </location>
</feature>
<keyword evidence="1" id="KW-1133">Transmembrane helix</keyword>
<dbReference type="Proteomes" id="UP000321306">
    <property type="component" value="Unassembled WGS sequence"/>
</dbReference>
<protein>
    <submittedName>
        <fullName evidence="2">Uncharacterized protein</fullName>
    </submittedName>
</protein>
<name>A0A511N679_DEIC1</name>
<feature type="transmembrane region" description="Helical" evidence="1">
    <location>
        <begin position="204"/>
        <end position="224"/>
    </location>
</feature>
<keyword evidence="1" id="KW-0472">Membrane</keyword>
<organism evidence="2 3">
    <name type="scientific">Deinococcus cellulosilyticus (strain DSM 18568 / NBRC 106333 / KACC 11606 / 5516J-15)</name>
    <dbReference type="NCBI Taxonomy" id="1223518"/>
    <lineage>
        <taxon>Bacteria</taxon>
        <taxon>Thermotogati</taxon>
        <taxon>Deinococcota</taxon>
        <taxon>Deinococci</taxon>
        <taxon>Deinococcales</taxon>
        <taxon>Deinococcaceae</taxon>
        <taxon>Deinococcus</taxon>
    </lineage>
</organism>
<feature type="transmembrane region" description="Helical" evidence="1">
    <location>
        <begin position="142"/>
        <end position="164"/>
    </location>
</feature>
<dbReference type="RefSeq" id="WP_146887369.1">
    <property type="nucleotide sequence ID" value="NZ_BJXB01000020.1"/>
</dbReference>
<feature type="transmembrane region" description="Helical" evidence="1">
    <location>
        <begin position="109"/>
        <end position="130"/>
    </location>
</feature>
<dbReference type="AlphaFoldDB" id="A0A511N679"/>
<gene>
    <name evidence="2" type="ORF">DC3_39890</name>
</gene>